<proteinExistence type="inferred from homology"/>
<evidence type="ECO:0000313" key="7">
    <source>
        <dbReference type="Proteomes" id="UP000317494"/>
    </source>
</evidence>
<feature type="domain" description="N-acetyltransferase" evidence="4">
    <location>
        <begin position="8"/>
        <end position="159"/>
    </location>
</feature>
<dbReference type="EMBL" id="QEAM01000155">
    <property type="protein sequence ID" value="TPX45094.1"/>
    <property type="molecule type" value="Genomic_DNA"/>
</dbReference>
<dbReference type="PROSITE" id="PS51186">
    <property type="entry name" value="GNAT"/>
    <property type="match status" value="1"/>
</dbReference>
<evidence type="ECO:0000313" key="5">
    <source>
        <dbReference type="EMBL" id="TPX38542.1"/>
    </source>
</evidence>
<evidence type="ECO:0000256" key="1">
    <source>
        <dbReference type="ARBA" id="ARBA00022679"/>
    </source>
</evidence>
<keyword evidence="1" id="KW-0808">Transferase</keyword>
<dbReference type="GO" id="GO:0031417">
    <property type="term" value="C:NatC complex"/>
    <property type="evidence" value="ECO:0007669"/>
    <property type="project" value="TreeGrafter"/>
</dbReference>
<evidence type="ECO:0000256" key="3">
    <source>
        <dbReference type="ARBA" id="ARBA00024025"/>
    </source>
</evidence>
<organism evidence="5 7">
    <name type="scientific">Synchytrium endobioticum</name>
    <dbReference type="NCBI Taxonomy" id="286115"/>
    <lineage>
        <taxon>Eukaryota</taxon>
        <taxon>Fungi</taxon>
        <taxon>Fungi incertae sedis</taxon>
        <taxon>Chytridiomycota</taxon>
        <taxon>Chytridiomycota incertae sedis</taxon>
        <taxon>Chytridiomycetes</taxon>
        <taxon>Synchytriales</taxon>
        <taxon>Synchytriaceae</taxon>
        <taxon>Synchytrium</taxon>
    </lineage>
</organism>
<dbReference type="SUPFAM" id="SSF55729">
    <property type="entry name" value="Acyl-CoA N-acyltransferases (Nat)"/>
    <property type="match status" value="1"/>
</dbReference>
<comment type="similarity">
    <text evidence="3">Belongs to the acetyltransferase family. MAK3 subfamily.</text>
</comment>
<dbReference type="InterPro" id="IPR016181">
    <property type="entry name" value="Acyl_CoA_acyltransferase"/>
</dbReference>
<dbReference type="Gene3D" id="3.40.630.30">
    <property type="match status" value="1"/>
</dbReference>
<dbReference type="PANTHER" id="PTHR45896">
    <property type="entry name" value="N-ALPHA-ACETYLTRANSFERASE 30"/>
    <property type="match status" value="1"/>
</dbReference>
<dbReference type="CDD" id="cd04301">
    <property type="entry name" value="NAT_SF"/>
    <property type="match status" value="1"/>
</dbReference>
<accession>A0A507CFY9</accession>
<evidence type="ECO:0000259" key="4">
    <source>
        <dbReference type="PROSITE" id="PS51186"/>
    </source>
</evidence>
<dbReference type="Pfam" id="PF00583">
    <property type="entry name" value="Acetyltransf_1"/>
    <property type="match status" value="1"/>
</dbReference>
<dbReference type="InterPro" id="IPR000182">
    <property type="entry name" value="GNAT_dom"/>
</dbReference>
<evidence type="ECO:0000313" key="6">
    <source>
        <dbReference type="EMBL" id="TPX45094.1"/>
    </source>
</evidence>
<protein>
    <recommendedName>
        <fullName evidence="4">N-acetyltransferase domain-containing protein</fullName>
    </recommendedName>
</protein>
<dbReference type="VEuPathDB" id="FungiDB:SeMB42_g06677"/>
<evidence type="ECO:0000256" key="2">
    <source>
        <dbReference type="ARBA" id="ARBA00023315"/>
    </source>
</evidence>
<dbReference type="Proteomes" id="UP000317494">
    <property type="component" value="Unassembled WGS sequence"/>
</dbReference>
<dbReference type="OrthoDB" id="249099at2759"/>
<dbReference type="STRING" id="286115.A0A507CFY9"/>
<evidence type="ECO:0000313" key="8">
    <source>
        <dbReference type="Proteomes" id="UP000320475"/>
    </source>
</evidence>
<dbReference type="GO" id="GO:0004596">
    <property type="term" value="F:protein-N-terminal amino-acid acetyltransferase activity"/>
    <property type="evidence" value="ECO:0007669"/>
    <property type="project" value="InterPro"/>
</dbReference>
<gene>
    <name evidence="6" type="ORF">SeLEV6574_g04084</name>
    <name evidence="5" type="ORF">SeMB42_g06677</name>
</gene>
<dbReference type="PANTHER" id="PTHR45896:SF1">
    <property type="entry name" value="N-ALPHA-ACETYLTRANSFERASE 30"/>
    <property type="match status" value="1"/>
</dbReference>
<dbReference type="EMBL" id="QEAN01000393">
    <property type="protein sequence ID" value="TPX38542.1"/>
    <property type="molecule type" value="Genomic_DNA"/>
</dbReference>
<sequence length="159" mass="18166">MTQAQPSIAIEAYKDESQLASIMDMIEHDLSEPYTIYTYRYFLHQWPRYSFVAKDGNDIVAAVICRLDEHQALVPTLRGYIAMLAVKTPYRKRGIASALVQRAVVELKEGGADEAVLETEVTNEGALALYEKLGFTRDKRLIRYYLNGVDAFRLKLWLT</sequence>
<dbReference type="InterPro" id="IPR044542">
    <property type="entry name" value="NAA30-like"/>
</dbReference>
<keyword evidence="2" id="KW-0012">Acyltransferase</keyword>
<keyword evidence="7" id="KW-1185">Reference proteome</keyword>
<name>A0A507CFY9_9FUNG</name>
<dbReference type="Proteomes" id="UP000320475">
    <property type="component" value="Unassembled WGS sequence"/>
</dbReference>
<dbReference type="AlphaFoldDB" id="A0A507CFY9"/>
<reference evidence="7 8" key="1">
    <citation type="journal article" date="2019" name="Sci. Rep.">
        <title>Comparative genomics of chytrid fungi reveal insights into the obligate biotrophic and pathogenic lifestyle of Synchytrium endobioticum.</title>
        <authorList>
            <person name="van de Vossenberg B.T.L.H."/>
            <person name="Warris S."/>
            <person name="Nguyen H.D.T."/>
            <person name="van Gent-Pelzer M.P.E."/>
            <person name="Joly D.L."/>
            <person name="van de Geest H.C."/>
            <person name="Bonants P.J.M."/>
            <person name="Smith D.S."/>
            <person name="Levesque C.A."/>
            <person name="van der Lee T.A.J."/>
        </authorList>
    </citation>
    <scope>NUCLEOTIDE SEQUENCE [LARGE SCALE GENOMIC DNA]</scope>
    <source>
        <strain evidence="6 8">LEV6574</strain>
        <strain evidence="5 7">MB42</strain>
    </source>
</reference>
<comment type="caution">
    <text evidence="5">The sequence shown here is derived from an EMBL/GenBank/DDBJ whole genome shotgun (WGS) entry which is preliminary data.</text>
</comment>